<dbReference type="InterPro" id="IPR002168">
    <property type="entry name" value="Lipase_GDXG_HIS_AS"/>
</dbReference>
<evidence type="ECO:0000256" key="1">
    <source>
        <dbReference type="ARBA" id="ARBA00010515"/>
    </source>
</evidence>
<dbReference type="Pfam" id="PF07859">
    <property type="entry name" value="Abhydrolase_3"/>
    <property type="match status" value="1"/>
</dbReference>
<dbReference type="InterPro" id="IPR013094">
    <property type="entry name" value="AB_hydrolase_3"/>
</dbReference>
<dbReference type="InterPro" id="IPR050300">
    <property type="entry name" value="GDXG_lipolytic_enzyme"/>
</dbReference>
<name>A0ABQ6LP84_9RHOB</name>
<proteinExistence type="inferred from homology"/>
<dbReference type="PANTHER" id="PTHR48081">
    <property type="entry name" value="AB HYDROLASE SUPERFAMILY PROTEIN C4A8.06C"/>
    <property type="match status" value="1"/>
</dbReference>
<dbReference type="RefSeq" id="WP_285673165.1">
    <property type="nucleotide sequence ID" value="NZ_BSYI01000031.1"/>
</dbReference>
<dbReference type="Gene3D" id="3.40.50.1820">
    <property type="entry name" value="alpha/beta hydrolase"/>
    <property type="match status" value="1"/>
</dbReference>
<dbReference type="PANTHER" id="PTHR48081:SF30">
    <property type="entry name" value="ACETYL-HYDROLASE LIPR-RELATED"/>
    <property type="match status" value="1"/>
</dbReference>
<dbReference type="InterPro" id="IPR029058">
    <property type="entry name" value="AB_hydrolase_fold"/>
</dbReference>
<gene>
    <name evidence="5" type="ORF">LNKW23_34030</name>
</gene>
<evidence type="ECO:0000313" key="6">
    <source>
        <dbReference type="Proteomes" id="UP001239909"/>
    </source>
</evidence>
<reference evidence="5 6" key="1">
    <citation type="submission" date="2023-04" db="EMBL/GenBank/DDBJ databases">
        <title>Marinoamorphus aggregata gen. nov., sp. Nov., isolate from tissue of brittle star Ophioplocus japonicus.</title>
        <authorList>
            <person name="Kawano K."/>
            <person name="Sawayama S."/>
            <person name="Nakagawa S."/>
        </authorList>
    </citation>
    <scope>NUCLEOTIDE SEQUENCE [LARGE SCALE GENOMIC DNA]</scope>
    <source>
        <strain evidence="5 6">NKW23</strain>
    </source>
</reference>
<comment type="similarity">
    <text evidence="1">Belongs to the 'GDXG' lipolytic enzyme family.</text>
</comment>
<comment type="caution">
    <text evidence="5">The sequence shown here is derived from an EMBL/GenBank/DDBJ whole genome shotgun (WGS) entry which is preliminary data.</text>
</comment>
<dbReference type="PROSITE" id="PS01174">
    <property type="entry name" value="LIPASE_GDXG_SER"/>
    <property type="match status" value="1"/>
</dbReference>
<organism evidence="5 6">
    <name type="scientific">Paralimibaculum aggregatum</name>
    <dbReference type="NCBI Taxonomy" id="3036245"/>
    <lineage>
        <taxon>Bacteria</taxon>
        <taxon>Pseudomonadati</taxon>
        <taxon>Pseudomonadota</taxon>
        <taxon>Alphaproteobacteria</taxon>
        <taxon>Rhodobacterales</taxon>
        <taxon>Paracoccaceae</taxon>
        <taxon>Paralimibaculum</taxon>
    </lineage>
</organism>
<dbReference type="Proteomes" id="UP001239909">
    <property type="component" value="Unassembled WGS sequence"/>
</dbReference>
<evidence type="ECO:0000313" key="5">
    <source>
        <dbReference type="EMBL" id="GMG84189.1"/>
    </source>
</evidence>
<keyword evidence="2 5" id="KW-0378">Hydrolase</keyword>
<accession>A0ABQ6LP84</accession>
<dbReference type="PROSITE" id="PS01173">
    <property type="entry name" value="LIPASE_GDXG_HIS"/>
    <property type="match status" value="1"/>
</dbReference>
<evidence type="ECO:0000256" key="2">
    <source>
        <dbReference type="ARBA" id="ARBA00022801"/>
    </source>
</evidence>
<protein>
    <submittedName>
        <fullName evidence="5">Alpha/beta hydrolase</fullName>
    </submittedName>
</protein>
<dbReference type="InterPro" id="IPR033140">
    <property type="entry name" value="Lipase_GDXG_put_SER_AS"/>
</dbReference>
<sequence>MALRLPRAVLDLALRLLVKRSLARQDSPVALRANFERSAGRLFRLPKGTATAPLALAAGGRAVPALRVAAAGVSEARVLLYLHGGAYLAGSPCTHAHLAAHLGARAGAVAVLPDYRLAPEHPFPAAPEDALTAYRALLEAGTPAARIAVAGDSAGGGLAAALLLAAGRAGLPQPAALVAFSPWADMTMRGASLAENARTDAMLPAHRMAEVVAMILQGADPADPLASPALAAFEAPPPAWISASRREIVRDDATALAERLRAAGGAVTLRIEPEAPHAWPAFVGLLAAADRTVAEAGGFLAERLA</sequence>
<dbReference type="GO" id="GO:0016787">
    <property type="term" value="F:hydrolase activity"/>
    <property type="evidence" value="ECO:0007669"/>
    <property type="project" value="UniProtKB-KW"/>
</dbReference>
<feature type="domain" description="Alpha/beta hydrolase fold-3" evidence="4">
    <location>
        <begin position="79"/>
        <end position="279"/>
    </location>
</feature>
<evidence type="ECO:0000256" key="3">
    <source>
        <dbReference type="PROSITE-ProRule" id="PRU10038"/>
    </source>
</evidence>
<feature type="active site" evidence="3">
    <location>
        <position position="153"/>
    </location>
</feature>
<dbReference type="EMBL" id="BSYI01000031">
    <property type="protein sequence ID" value="GMG84189.1"/>
    <property type="molecule type" value="Genomic_DNA"/>
</dbReference>
<keyword evidence="6" id="KW-1185">Reference proteome</keyword>
<dbReference type="SUPFAM" id="SSF53474">
    <property type="entry name" value="alpha/beta-Hydrolases"/>
    <property type="match status" value="1"/>
</dbReference>
<evidence type="ECO:0000259" key="4">
    <source>
        <dbReference type="Pfam" id="PF07859"/>
    </source>
</evidence>